<name>A0A8E2EB84_9PEZI</name>
<evidence type="ECO:0000256" key="3">
    <source>
        <dbReference type="SAM" id="MobiDB-lite"/>
    </source>
</evidence>
<reference evidence="8 9" key="1">
    <citation type="journal article" date="2016" name="Nat. Commun.">
        <title>Ectomycorrhizal ecology is imprinted in the genome of the dominant symbiotic fungus Cenococcum geophilum.</title>
        <authorList>
            <consortium name="DOE Joint Genome Institute"/>
            <person name="Peter M."/>
            <person name="Kohler A."/>
            <person name="Ohm R.A."/>
            <person name="Kuo A."/>
            <person name="Krutzmann J."/>
            <person name="Morin E."/>
            <person name="Arend M."/>
            <person name="Barry K.W."/>
            <person name="Binder M."/>
            <person name="Choi C."/>
            <person name="Clum A."/>
            <person name="Copeland A."/>
            <person name="Grisel N."/>
            <person name="Haridas S."/>
            <person name="Kipfer T."/>
            <person name="LaButti K."/>
            <person name="Lindquist E."/>
            <person name="Lipzen A."/>
            <person name="Maire R."/>
            <person name="Meier B."/>
            <person name="Mihaltcheva S."/>
            <person name="Molinier V."/>
            <person name="Murat C."/>
            <person name="Poggeler S."/>
            <person name="Quandt C.A."/>
            <person name="Sperisen C."/>
            <person name="Tritt A."/>
            <person name="Tisserant E."/>
            <person name="Crous P.W."/>
            <person name="Henrissat B."/>
            <person name="Nehls U."/>
            <person name="Egli S."/>
            <person name="Spatafora J.W."/>
            <person name="Grigoriev I.V."/>
            <person name="Martin F.M."/>
        </authorList>
    </citation>
    <scope>NUCLEOTIDE SEQUENCE [LARGE SCALE GENOMIC DNA]</scope>
    <source>
        <strain evidence="8 9">CBS 459.81</strain>
    </source>
</reference>
<keyword evidence="4" id="KW-1133">Transmembrane helix</keyword>
<dbReference type="InterPro" id="IPR019442">
    <property type="entry name" value="THADA/TRM732_DUF2428"/>
</dbReference>
<evidence type="ECO:0000313" key="8">
    <source>
        <dbReference type="EMBL" id="OCK80785.1"/>
    </source>
</evidence>
<accession>A0A8E2EB84</accession>
<keyword evidence="9" id="KW-1185">Reference proteome</keyword>
<dbReference type="InterPro" id="IPR051954">
    <property type="entry name" value="tRNA_methyltransferase_THADA"/>
</dbReference>
<dbReference type="InterPro" id="IPR056842">
    <property type="entry name" value="THADA-like_TPR_C"/>
</dbReference>
<dbReference type="InterPro" id="IPR056843">
    <property type="entry name" value="THADA-like_TPR"/>
</dbReference>
<dbReference type="Proteomes" id="UP000250266">
    <property type="component" value="Unassembled WGS sequence"/>
</dbReference>
<dbReference type="PANTHER" id="PTHR14387:SF0">
    <property type="entry name" value="DUF2428 DOMAIN-CONTAINING PROTEIN"/>
    <property type="match status" value="1"/>
</dbReference>
<keyword evidence="2" id="KW-0819">tRNA processing</keyword>
<evidence type="ECO:0000259" key="6">
    <source>
        <dbReference type="Pfam" id="PF25150"/>
    </source>
</evidence>
<keyword evidence="4" id="KW-0472">Membrane</keyword>
<dbReference type="Pfam" id="PF10350">
    <property type="entry name" value="DUF2428"/>
    <property type="match status" value="1"/>
</dbReference>
<evidence type="ECO:0000259" key="7">
    <source>
        <dbReference type="Pfam" id="PF25151"/>
    </source>
</evidence>
<dbReference type="Pfam" id="PF25150">
    <property type="entry name" value="TPR_Trm732"/>
    <property type="match status" value="1"/>
</dbReference>
<dbReference type="OrthoDB" id="73997at2759"/>
<evidence type="ECO:0000259" key="5">
    <source>
        <dbReference type="Pfam" id="PF10350"/>
    </source>
</evidence>
<feature type="transmembrane region" description="Helical" evidence="4">
    <location>
        <begin position="1677"/>
        <end position="1697"/>
    </location>
</feature>
<feature type="region of interest" description="Disordered" evidence="3">
    <location>
        <begin position="1712"/>
        <end position="1732"/>
    </location>
</feature>
<organism evidence="8 9">
    <name type="scientific">Lepidopterella palustris CBS 459.81</name>
    <dbReference type="NCBI Taxonomy" id="1314670"/>
    <lineage>
        <taxon>Eukaryota</taxon>
        <taxon>Fungi</taxon>
        <taxon>Dikarya</taxon>
        <taxon>Ascomycota</taxon>
        <taxon>Pezizomycotina</taxon>
        <taxon>Dothideomycetes</taxon>
        <taxon>Pleosporomycetidae</taxon>
        <taxon>Mytilinidiales</taxon>
        <taxon>Argynnaceae</taxon>
        <taxon>Lepidopterella</taxon>
    </lineage>
</organism>
<proteinExistence type="inferred from homology"/>
<feature type="domain" description="DUF2428" evidence="5">
    <location>
        <begin position="727"/>
        <end position="967"/>
    </location>
</feature>
<evidence type="ECO:0000256" key="1">
    <source>
        <dbReference type="ARBA" id="ARBA00010409"/>
    </source>
</evidence>
<dbReference type="Pfam" id="PF26523">
    <property type="entry name" value="Trm732_C"/>
    <property type="match status" value="1"/>
</dbReference>
<feature type="compositionally biased region" description="Low complexity" evidence="3">
    <location>
        <begin position="1723"/>
        <end position="1732"/>
    </location>
</feature>
<dbReference type="GO" id="GO:0030488">
    <property type="term" value="P:tRNA methylation"/>
    <property type="evidence" value="ECO:0007669"/>
    <property type="project" value="TreeGrafter"/>
</dbReference>
<dbReference type="GO" id="GO:0005829">
    <property type="term" value="C:cytosol"/>
    <property type="evidence" value="ECO:0007669"/>
    <property type="project" value="TreeGrafter"/>
</dbReference>
<evidence type="ECO:0000313" key="9">
    <source>
        <dbReference type="Proteomes" id="UP000250266"/>
    </source>
</evidence>
<evidence type="ECO:0000256" key="2">
    <source>
        <dbReference type="ARBA" id="ARBA00022694"/>
    </source>
</evidence>
<sequence>MAEFPFPSTIPIEENILREFSKHVTVYIPNGIASTDPSISHVKPIKNIIDALLKTAAAINISAAHRAAACNSLIAVIEKCQVSETDTVRHVIWEDNVWMRLFEIFLERSDNAKAKSMKLVLILLSGMLLKNTSPQSIKLRDEAVLRFLDIIFKYQNHLKVKPALQGLAYFISKKVISVTQLIDLQRSRAEDCPVSSTRLDLGQDLLRQFLRWIPPQDTATSSGHLVTNFLIQSRQQGTWMDDHLGSLPMWAQPLDDSIRASPEAIEEFKNYVFPEAFRLSLEDYLCFLEYLRLSRHLGMKLPLENKEISTVNTRPDGVELSILLAALQAGKEIGLIKDVDYDIFRKIEVFEGALHVPDILFGRLMAHSLPTVRLASLSLLVSSAAITRPITRGTFKSLKRHLNHLHADTDANFRSELLSHLQRLFDRMRAATATLGKALANNRAAQKLLATRSSTNARGTELTPDELHRALDAHMDFILWYIRFLGIELRPTASYQRHVTALRALMIIMRSGLDPGVSLQSLSKQAQGELKWQHQMKILNPWLLRSLFDLVLNPFDDVRNGAAAILKLEFERKDTAPATLEPLNLSPISHASSALPDTNLKHLRMPSVIRFIQRAERLMLRTGRADHADGVARWYELLFSQCANHASPELESETHNAWWGTKLNLFHHLIEKLEETIEIARGNLSLAVNGYPVHGLFASLRYIVDEPGFYKSLAMLQEDQALQWKWLHERIFICLESVWYCVREILCNDAPEGHVPEDLEDEPGINTKDILSYSWRALKEASALLRAIISKAPVGQENSCSIFGIPQLDPKFEMLGRLCFTQLAELRHRGAFSTVAQTFAACCQRCANVENDSIRTLPETWYQDTLLCIRNKASMITRRSAGIPSMVSGIVSAEPGGPLFMQAMHDLFYEASLDAENSNIEESRLPQVHALNCLKEIFTATKLASSSESYIGKGLDLAASKIRSHIWPIRNCGLMLFKALIDRLLGSSDSQRWKEQRVAKISKLSYSNYPNLFEIMVSLLVPKDAGVNLLVDASVNASTSILYATEAVFPALQILQQAPLPLDCVESIRKLVFNLTKSPHWHVRDMAARTYATGLQLSERPDKIDMFLSTTHIDQNSLHGLLLSLKYIIRIHLRSPKSSAEEVVYDLLLTITERFENFYKNNSCPITKAAYLDVLNLFGQFLVAGDPGSFASARAFGTIAQYLGAELQGTMDELSSKSSLSNPTSKALLRRSILRYLVFHHISANVRGLAEEAEPTGQLDSLENVMGSLAEFDPDNFCEILEDLREIFIQAASKNMSIPKLDIINCIHQVAIATTDSEVKSKAQLFVADALVSGQLRSEFFDNINIRENAKTVIDLNDQTLFGSPSCMESALRLQGYFLDHVLRTGSGWNAEIIRNLNYYIRILQKSLHESNPFPIRYAAISSISSLHHIWTMDNTSVTLRLSLLVYDALNDDDDEIRDIAAHIATRIMLGKQYKTEMRDAVPLLASQRLTEYLARTYPESKVLCEEALRRLVGCGFDSELFGGEFEDMLGRARKEDNSLFVQEKQNLFVDGNREAVMWSRVLRRVSANAVRRALARWFAMWVMDGIALLTTTARTGVDGPLGWTSKPDVFALGMRVVYGAEVLLDWRVRLGKVGVRGSEIRRRLREWGDAAGEGECHEMWVERIETVLTEMQRNNAIVLTLFLVVAFCIAFGYWWMGRLTATIQAHMDAQSSSGGSGGSGVKSGAAAALEV</sequence>
<gene>
    <name evidence="8" type="ORF">K432DRAFT_425470</name>
</gene>
<feature type="domain" description="tRNA (32-2'-O)-methyltransferase regulator THADA-like C-terminal TPR repeats region" evidence="7">
    <location>
        <begin position="970"/>
        <end position="1127"/>
    </location>
</feature>
<protein>
    <recommendedName>
        <fullName evidence="10">DUF2428 domain-containing protein</fullName>
    </recommendedName>
</protein>
<evidence type="ECO:0008006" key="10">
    <source>
        <dbReference type="Google" id="ProtNLM"/>
    </source>
</evidence>
<dbReference type="PANTHER" id="PTHR14387">
    <property type="entry name" value="THADA/DEATH RECEPTOR INTERACTING PROTEIN"/>
    <property type="match status" value="1"/>
</dbReference>
<evidence type="ECO:0000256" key="4">
    <source>
        <dbReference type="SAM" id="Phobius"/>
    </source>
</evidence>
<comment type="similarity">
    <text evidence="1">Belongs to the THADA family.</text>
</comment>
<dbReference type="InterPro" id="IPR016024">
    <property type="entry name" value="ARM-type_fold"/>
</dbReference>
<dbReference type="EMBL" id="KV744945">
    <property type="protein sequence ID" value="OCK80785.1"/>
    <property type="molecule type" value="Genomic_DNA"/>
</dbReference>
<keyword evidence="4" id="KW-0812">Transmembrane</keyword>
<dbReference type="SUPFAM" id="SSF48371">
    <property type="entry name" value="ARM repeat"/>
    <property type="match status" value="1"/>
</dbReference>
<dbReference type="Pfam" id="PF25151">
    <property type="entry name" value="TPR_Trm732_C"/>
    <property type="match status" value="1"/>
</dbReference>
<feature type="domain" description="tRNA (32-2'-O)-methyltransferase regulator THADA-like TPR repeats region" evidence="6">
    <location>
        <begin position="250"/>
        <end position="560"/>
    </location>
</feature>